<evidence type="ECO:0000313" key="2">
    <source>
        <dbReference type="EMBL" id="MTF40675.1"/>
    </source>
</evidence>
<accession>A0A844H2V7</accession>
<evidence type="ECO:0000313" key="3">
    <source>
        <dbReference type="Proteomes" id="UP000437131"/>
    </source>
</evidence>
<organism evidence="2 3">
    <name type="scientific">Cyanobacterium aponinum 0216</name>
    <dbReference type="NCBI Taxonomy" id="2676140"/>
    <lineage>
        <taxon>Bacteria</taxon>
        <taxon>Bacillati</taxon>
        <taxon>Cyanobacteriota</taxon>
        <taxon>Cyanophyceae</taxon>
        <taxon>Oscillatoriophycideae</taxon>
        <taxon>Chroococcales</taxon>
        <taxon>Geminocystaceae</taxon>
        <taxon>Cyanobacterium</taxon>
    </lineage>
</organism>
<name>A0A844H2V7_9CHRO</name>
<dbReference type="AlphaFoldDB" id="A0A844H2V7"/>
<reference evidence="2 3" key="1">
    <citation type="submission" date="2019-11" db="EMBL/GenBank/DDBJ databases">
        <title>Isolation of a new High Light Tolerant Cyanobacteria.</title>
        <authorList>
            <person name="Dobson Z."/>
            <person name="Vaughn N."/>
            <person name="Vaughn M."/>
            <person name="Fromme P."/>
            <person name="Mazor Y."/>
        </authorList>
    </citation>
    <scope>NUCLEOTIDE SEQUENCE [LARGE SCALE GENOMIC DNA]</scope>
    <source>
        <strain evidence="2 3">0216</strain>
    </source>
</reference>
<dbReference type="SUPFAM" id="SSF143011">
    <property type="entry name" value="RelE-like"/>
    <property type="match status" value="1"/>
</dbReference>
<dbReference type="Proteomes" id="UP000437131">
    <property type="component" value="Unassembled WGS sequence"/>
</dbReference>
<dbReference type="InterPro" id="IPR009614">
    <property type="entry name" value="YoeB_toxin"/>
</dbReference>
<dbReference type="Pfam" id="PF06769">
    <property type="entry name" value="YoeB_toxin"/>
    <property type="match status" value="1"/>
</dbReference>
<dbReference type="RefSeq" id="WP_155084735.1">
    <property type="nucleotide sequence ID" value="NZ_WMIA01000041.1"/>
</dbReference>
<sequence>MKISFLEDGWHDYLYWQSQDKKILKRINQISELLPDRYR</sequence>
<comment type="caution">
    <text evidence="2">The sequence shown here is derived from an EMBL/GenBank/DDBJ whole genome shotgun (WGS) entry which is preliminary data.</text>
</comment>
<dbReference type="EMBL" id="WMIA01000041">
    <property type="protein sequence ID" value="MTF40675.1"/>
    <property type="molecule type" value="Genomic_DNA"/>
</dbReference>
<protein>
    <recommendedName>
        <fullName evidence="1">Endoribonuclease YoeB</fullName>
    </recommendedName>
</protein>
<dbReference type="GO" id="GO:0004519">
    <property type="term" value="F:endonuclease activity"/>
    <property type="evidence" value="ECO:0007669"/>
    <property type="project" value="InterPro"/>
</dbReference>
<proteinExistence type="predicted"/>
<gene>
    <name evidence="2" type="ORF">GGC33_17345</name>
</gene>
<dbReference type="InterPro" id="IPR035093">
    <property type="entry name" value="RelE/ParE_toxin_dom_sf"/>
</dbReference>
<dbReference type="Gene3D" id="3.30.2310.20">
    <property type="entry name" value="RelE-like"/>
    <property type="match status" value="1"/>
</dbReference>
<evidence type="ECO:0000256" key="1">
    <source>
        <dbReference type="ARBA" id="ARBA00050056"/>
    </source>
</evidence>
<dbReference type="GO" id="GO:0006401">
    <property type="term" value="P:RNA catabolic process"/>
    <property type="evidence" value="ECO:0007669"/>
    <property type="project" value="InterPro"/>
</dbReference>